<gene>
    <name evidence="1" type="ORF">E3N88_28452</name>
</gene>
<reference evidence="1 2" key="1">
    <citation type="submission" date="2019-05" db="EMBL/GenBank/DDBJ databases">
        <title>Mikania micrantha, genome provides insights into the molecular mechanism of rapid growth.</title>
        <authorList>
            <person name="Liu B."/>
        </authorList>
    </citation>
    <scope>NUCLEOTIDE SEQUENCE [LARGE SCALE GENOMIC DNA]</scope>
    <source>
        <strain evidence="1">NLD-2019</strain>
        <tissue evidence="1">Leaf</tissue>
    </source>
</reference>
<comment type="caution">
    <text evidence="1">The sequence shown here is derived from an EMBL/GenBank/DDBJ whole genome shotgun (WGS) entry which is preliminary data.</text>
</comment>
<name>A0A5N6N029_9ASTR</name>
<accession>A0A5N6N029</accession>
<keyword evidence="2" id="KW-1185">Reference proteome</keyword>
<proteinExistence type="predicted"/>
<dbReference type="EMBL" id="SZYD01000014">
    <property type="protein sequence ID" value="KAD4179861.1"/>
    <property type="molecule type" value="Genomic_DNA"/>
</dbReference>
<dbReference type="Proteomes" id="UP000326396">
    <property type="component" value="Linkage Group LG4"/>
</dbReference>
<evidence type="ECO:0000313" key="1">
    <source>
        <dbReference type="EMBL" id="KAD4179861.1"/>
    </source>
</evidence>
<organism evidence="1 2">
    <name type="scientific">Mikania micrantha</name>
    <name type="common">bitter vine</name>
    <dbReference type="NCBI Taxonomy" id="192012"/>
    <lineage>
        <taxon>Eukaryota</taxon>
        <taxon>Viridiplantae</taxon>
        <taxon>Streptophyta</taxon>
        <taxon>Embryophyta</taxon>
        <taxon>Tracheophyta</taxon>
        <taxon>Spermatophyta</taxon>
        <taxon>Magnoliopsida</taxon>
        <taxon>eudicotyledons</taxon>
        <taxon>Gunneridae</taxon>
        <taxon>Pentapetalae</taxon>
        <taxon>asterids</taxon>
        <taxon>campanulids</taxon>
        <taxon>Asterales</taxon>
        <taxon>Asteraceae</taxon>
        <taxon>Asteroideae</taxon>
        <taxon>Heliantheae alliance</taxon>
        <taxon>Eupatorieae</taxon>
        <taxon>Mikania</taxon>
    </lineage>
</organism>
<evidence type="ECO:0000313" key="2">
    <source>
        <dbReference type="Proteomes" id="UP000326396"/>
    </source>
</evidence>
<dbReference type="AlphaFoldDB" id="A0A5N6N029"/>
<sequence length="75" mass="8093">MKLGQLLLLVAFDRVTKDAGKKAGRSADWRLVCWITVDCSSAARSRNAARLGCLVKGYSTVAARRGGGWLEAARL</sequence>
<protein>
    <submittedName>
        <fullName evidence="1">Uncharacterized protein</fullName>
    </submittedName>
</protein>